<gene>
    <name evidence="3" type="ORF">LEL_09049</name>
</gene>
<dbReference type="EMBL" id="AZHF01000008">
    <property type="protein sequence ID" value="OAA71814.1"/>
    <property type="molecule type" value="Genomic_DNA"/>
</dbReference>
<reference evidence="3 4" key="1">
    <citation type="journal article" date="2016" name="Genome Biol. Evol.">
        <title>Divergent and convergent evolution of fungal pathogenicity.</title>
        <authorList>
            <person name="Shang Y."/>
            <person name="Xiao G."/>
            <person name="Zheng P."/>
            <person name="Cen K."/>
            <person name="Zhan S."/>
            <person name="Wang C."/>
        </authorList>
    </citation>
    <scope>NUCLEOTIDE SEQUENCE [LARGE SCALE GENOMIC DNA]</scope>
    <source>
        <strain evidence="3 4">RCEF 1005</strain>
    </source>
</reference>
<name>A0A162LKA9_CORDF</name>
<proteinExistence type="predicted"/>
<keyword evidence="1" id="KW-0175">Coiled coil</keyword>
<dbReference type="Proteomes" id="UP000076881">
    <property type="component" value="Unassembled WGS sequence"/>
</dbReference>
<feature type="coiled-coil region" evidence="1">
    <location>
        <begin position="233"/>
        <end position="277"/>
    </location>
</feature>
<accession>A0A162LKA9</accession>
<dbReference type="AlphaFoldDB" id="A0A162LKA9"/>
<evidence type="ECO:0000313" key="3">
    <source>
        <dbReference type="EMBL" id="OAA71814.1"/>
    </source>
</evidence>
<evidence type="ECO:0000256" key="1">
    <source>
        <dbReference type="SAM" id="Coils"/>
    </source>
</evidence>
<evidence type="ECO:0000313" key="4">
    <source>
        <dbReference type="Proteomes" id="UP000076881"/>
    </source>
</evidence>
<protein>
    <submittedName>
        <fullName evidence="3">Uncharacterized protein</fullName>
    </submittedName>
</protein>
<organism evidence="3 4">
    <name type="scientific">Akanthomyces lecanii RCEF 1005</name>
    <dbReference type="NCBI Taxonomy" id="1081108"/>
    <lineage>
        <taxon>Eukaryota</taxon>
        <taxon>Fungi</taxon>
        <taxon>Dikarya</taxon>
        <taxon>Ascomycota</taxon>
        <taxon>Pezizomycotina</taxon>
        <taxon>Sordariomycetes</taxon>
        <taxon>Hypocreomycetidae</taxon>
        <taxon>Hypocreales</taxon>
        <taxon>Cordycipitaceae</taxon>
        <taxon>Akanthomyces</taxon>
        <taxon>Cordyceps confragosa</taxon>
    </lineage>
</organism>
<feature type="compositionally biased region" description="Low complexity" evidence="2">
    <location>
        <begin position="178"/>
        <end position="189"/>
    </location>
</feature>
<dbReference type="OrthoDB" id="10465234at2759"/>
<keyword evidence="4" id="KW-1185">Reference proteome</keyword>
<evidence type="ECO:0000256" key="2">
    <source>
        <dbReference type="SAM" id="MobiDB-lite"/>
    </source>
</evidence>
<comment type="caution">
    <text evidence="3">The sequence shown here is derived from an EMBL/GenBank/DDBJ whole genome shotgun (WGS) entry which is preliminary data.</text>
</comment>
<feature type="region of interest" description="Disordered" evidence="2">
    <location>
        <begin position="154"/>
        <end position="221"/>
    </location>
</feature>
<sequence>MPQASPLNVALARMNAEFLIAGHSSSLLGGQDVRNPLHGLYSDTKRLLEHYCPKDSNNAWAVSDRDAALLSHFSAEIFQAILRAESVYLSKYLFTEEQLWEKEFKRVMPRHAETLALRFATPDQKDNDEIEELLAKLDSLHLWQVPRLINVDTGGADASPRSPKHCTASEAVERDTKAAMADAAHSSASRTHGWEPPAGDAGWDSPSGGNEWGSSVGAPTEPDSIEAALKLGLGDTKRRVKAIQDAKKKLQSKLAIVEEAETAVLKAQDAIQQAQKAMTQSDLALLQSQVSSLAMDLW</sequence>